<dbReference type="InterPro" id="IPR001878">
    <property type="entry name" value="Znf_CCHC"/>
</dbReference>
<feature type="compositionally biased region" description="Basic and acidic residues" evidence="2">
    <location>
        <begin position="742"/>
        <end position="759"/>
    </location>
</feature>
<name>A0A9P1BIC7_9DINO</name>
<dbReference type="EMBL" id="CAMXCT020000110">
    <property type="protein sequence ID" value="CAL1127326.1"/>
    <property type="molecule type" value="Genomic_DNA"/>
</dbReference>
<keyword evidence="1" id="KW-0862">Zinc</keyword>
<dbReference type="SUPFAM" id="SSF57756">
    <property type="entry name" value="Retrovirus zinc finger-like domains"/>
    <property type="match status" value="1"/>
</dbReference>
<keyword evidence="1" id="KW-0863">Zinc-finger</keyword>
<proteinExistence type="predicted"/>
<accession>A0A9P1BIC7</accession>
<reference evidence="5 6" key="2">
    <citation type="submission" date="2024-05" db="EMBL/GenBank/DDBJ databases">
        <authorList>
            <person name="Chen Y."/>
            <person name="Shah S."/>
            <person name="Dougan E. K."/>
            <person name="Thang M."/>
            <person name="Chan C."/>
        </authorList>
    </citation>
    <scope>NUCLEOTIDE SEQUENCE [LARGE SCALE GENOMIC DNA]</scope>
</reference>
<organism evidence="4">
    <name type="scientific">Cladocopium goreaui</name>
    <dbReference type="NCBI Taxonomy" id="2562237"/>
    <lineage>
        <taxon>Eukaryota</taxon>
        <taxon>Sar</taxon>
        <taxon>Alveolata</taxon>
        <taxon>Dinophyceae</taxon>
        <taxon>Suessiales</taxon>
        <taxon>Symbiodiniaceae</taxon>
        <taxon>Cladocopium</taxon>
    </lineage>
</organism>
<dbReference type="InterPro" id="IPR021109">
    <property type="entry name" value="Peptidase_aspartic_dom_sf"/>
</dbReference>
<dbReference type="GO" id="GO:0008270">
    <property type="term" value="F:zinc ion binding"/>
    <property type="evidence" value="ECO:0007669"/>
    <property type="project" value="UniProtKB-KW"/>
</dbReference>
<gene>
    <name evidence="4" type="ORF">C1SCF055_LOCUS2394</name>
</gene>
<evidence type="ECO:0000313" key="6">
    <source>
        <dbReference type="Proteomes" id="UP001152797"/>
    </source>
</evidence>
<dbReference type="EMBL" id="CAMXCT030000110">
    <property type="protein sequence ID" value="CAL4761263.1"/>
    <property type="molecule type" value="Genomic_DNA"/>
</dbReference>
<feature type="compositionally biased region" description="Low complexity" evidence="2">
    <location>
        <begin position="583"/>
        <end position="595"/>
    </location>
</feature>
<reference evidence="4" key="1">
    <citation type="submission" date="2022-10" db="EMBL/GenBank/DDBJ databases">
        <authorList>
            <person name="Chen Y."/>
            <person name="Dougan E. K."/>
            <person name="Chan C."/>
            <person name="Rhodes N."/>
            <person name="Thang M."/>
        </authorList>
    </citation>
    <scope>NUCLEOTIDE SEQUENCE</scope>
</reference>
<dbReference type="InterPro" id="IPR036875">
    <property type="entry name" value="Znf_CCHC_sf"/>
</dbReference>
<evidence type="ECO:0000259" key="3">
    <source>
        <dbReference type="PROSITE" id="PS50158"/>
    </source>
</evidence>
<keyword evidence="1" id="KW-0479">Metal-binding</keyword>
<evidence type="ECO:0000313" key="4">
    <source>
        <dbReference type="EMBL" id="CAI3973951.1"/>
    </source>
</evidence>
<dbReference type="Gene3D" id="2.40.70.10">
    <property type="entry name" value="Acid Proteases"/>
    <property type="match status" value="1"/>
</dbReference>
<feature type="compositionally biased region" description="Basic and acidic residues" evidence="2">
    <location>
        <begin position="362"/>
        <end position="373"/>
    </location>
</feature>
<feature type="region of interest" description="Disordered" evidence="2">
    <location>
        <begin position="392"/>
        <end position="414"/>
    </location>
</feature>
<dbReference type="Proteomes" id="UP001152797">
    <property type="component" value="Unassembled WGS sequence"/>
</dbReference>
<dbReference type="PROSITE" id="PS50158">
    <property type="entry name" value="ZF_CCHC"/>
    <property type="match status" value="1"/>
</dbReference>
<dbReference type="OrthoDB" id="1099063at2759"/>
<feature type="region of interest" description="Disordered" evidence="2">
    <location>
        <begin position="741"/>
        <end position="779"/>
    </location>
</feature>
<comment type="caution">
    <text evidence="4">The sequence shown here is derived from an EMBL/GenBank/DDBJ whole genome shotgun (WGS) entry which is preliminary data.</text>
</comment>
<sequence>MANFKVDALDVILAVATRDVDVGASKPTRTLRCKRLRVLCLHYFLDKDFVQLDPATAAQLILVAERLRSWAPLRYSIFTIYFHSNFNFPAELFDSINLWTAWKLVESFDVTKIDEEKPFDDVISILDAAFKYDARVRMPQDFDAYFNLSRRPGTTLLNFVTEHDEKLRKLAEHGVKLPDQMQGWILLRRANLTKEQHQLVLSQAPKLEKLRVQEALFVILGQAYAAQDDQDFDEPEVLEEAYYEYDEKYEGDDPSWIGDESFDGDAAYFHEDDDAFEGSELGDNFDVESYDMAYAAYLDARRRFQDLKLSRGFLPVVALTDQGAASPTSTGSNSPSKGKGYGKKGGKGKGKARSSTTVRYPPRGDRRAPDPKGRASAVLQCLRCGAYGHQAAQCPRPAKHSGSTSAPASPSKKQHIEGMAVTCLPSEHGHVIFEDLAGRPRVDCTMLDPGASAFLMGSGPFHRYVDHLRQLGFDVNGIAMTKTSRTFHFGGDHSTTSHWIARVPVFINNSFGYVQAFIIAGETPMLLGRPIIESLGIVINFKRQQMMFEGHDWRQIIVGRHGEYLLSLTEDFDAELASQPPSFDLSLDDQSQASDGSTSQPSQVLDFQTYQQQEKVFLGSDAPQCLPGERNVLNKHWKMFENALVTEEKRVHATVTRELNDPEVKPRVIWEVYAGESRMSQIAETLGCHVESFGYETGWDFDLPSQRKAFMMRLNMEMPDEVFLAPRCGLWSRMQAINATTPEKKESLQQQRDDHHRESSQVCQRDLPLPSSWRSTSPH</sequence>
<evidence type="ECO:0000313" key="5">
    <source>
        <dbReference type="EMBL" id="CAL4761263.1"/>
    </source>
</evidence>
<dbReference type="GO" id="GO:0003676">
    <property type="term" value="F:nucleic acid binding"/>
    <property type="evidence" value="ECO:0007669"/>
    <property type="project" value="InterPro"/>
</dbReference>
<feature type="compositionally biased region" description="Polar residues" evidence="2">
    <location>
        <begin position="323"/>
        <end position="336"/>
    </location>
</feature>
<feature type="compositionally biased region" description="Basic residues" evidence="2">
    <location>
        <begin position="340"/>
        <end position="352"/>
    </location>
</feature>
<protein>
    <submittedName>
        <fullName evidence="5">Copia protein</fullName>
    </submittedName>
</protein>
<keyword evidence="6" id="KW-1185">Reference proteome</keyword>
<feature type="region of interest" description="Disordered" evidence="2">
    <location>
        <begin position="583"/>
        <end position="602"/>
    </location>
</feature>
<evidence type="ECO:0000256" key="2">
    <source>
        <dbReference type="SAM" id="MobiDB-lite"/>
    </source>
</evidence>
<feature type="domain" description="CCHC-type" evidence="3">
    <location>
        <begin position="381"/>
        <end position="396"/>
    </location>
</feature>
<dbReference type="AlphaFoldDB" id="A0A9P1BIC7"/>
<dbReference type="EMBL" id="CAMXCT010000110">
    <property type="protein sequence ID" value="CAI3973951.1"/>
    <property type="molecule type" value="Genomic_DNA"/>
</dbReference>
<evidence type="ECO:0000256" key="1">
    <source>
        <dbReference type="PROSITE-ProRule" id="PRU00047"/>
    </source>
</evidence>
<feature type="region of interest" description="Disordered" evidence="2">
    <location>
        <begin position="323"/>
        <end position="373"/>
    </location>
</feature>